<gene>
    <name evidence="1" type="ORF">I4F81_009756</name>
</gene>
<protein>
    <submittedName>
        <fullName evidence="1">Uncharacterized protein</fullName>
    </submittedName>
</protein>
<evidence type="ECO:0000313" key="2">
    <source>
        <dbReference type="Proteomes" id="UP000798662"/>
    </source>
</evidence>
<evidence type="ECO:0000313" key="1">
    <source>
        <dbReference type="EMBL" id="KAK1867249.1"/>
    </source>
</evidence>
<keyword evidence="2" id="KW-1185">Reference proteome</keyword>
<reference evidence="1" key="1">
    <citation type="submission" date="2019-11" db="EMBL/GenBank/DDBJ databases">
        <title>Nori genome reveals adaptations in red seaweeds to the harsh intertidal environment.</title>
        <authorList>
            <person name="Wang D."/>
            <person name="Mao Y."/>
        </authorList>
    </citation>
    <scope>NUCLEOTIDE SEQUENCE</scope>
    <source>
        <tissue evidence="1">Gametophyte</tissue>
    </source>
</reference>
<name>A0ACC3CBB2_PYRYE</name>
<accession>A0ACC3CBB2</accession>
<comment type="caution">
    <text evidence="1">The sequence shown here is derived from an EMBL/GenBank/DDBJ whole genome shotgun (WGS) entry which is preliminary data.</text>
</comment>
<proteinExistence type="predicted"/>
<dbReference type="Proteomes" id="UP000798662">
    <property type="component" value="Chromosome 3"/>
</dbReference>
<sequence length="228" mass="23509">MSTRSAAASRPTASVYPLKGVLSACPPCGYTQWGRTAQERVDHLPVAGTRSQWCQTPCATPPAPAGGWGRRGAPRRGSRAAPPLAITGSARGLPIVSLTAPPAHATRHSSSVMVAEGRSSARRGAGGGGRGGLDPSTGGGRRHGWWRRRSKQRRLRGGAGGGGGGEGGWLGNQRRKGSERSTRARSRGECQVRKRNGAGPLCRTVGQDGPAEVPSSDAEQVRLAGALG</sequence>
<dbReference type="EMBL" id="CM020620">
    <property type="protein sequence ID" value="KAK1867249.1"/>
    <property type="molecule type" value="Genomic_DNA"/>
</dbReference>
<organism evidence="1 2">
    <name type="scientific">Pyropia yezoensis</name>
    <name type="common">Susabi-nori</name>
    <name type="synonym">Porphyra yezoensis</name>
    <dbReference type="NCBI Taxonomy" id="2788"/>
    <lineage>
        <taxon>Eukaryota</taxon>
        <taxon>Rhodophyta</taxon>
        <taxon>Bangiophyceae</taxon>
        <taxon>Bangiales</taxon>
        <taxon>Bangiaceae</taxon>
        <taxon>Pyropia</taxon>
    </lineage>
</organism>